<organism evidence="2 5">
    <name type="scientific">Alteromonas australica</name>
    <dbReference type="NCBI Taxonomy" id="589873"/>
    <lineage>
        <taxon>Bacteria</taxon>
        <taxon>Pseudomonadati</taxon>
        <taxon>Pseudomonadota</taxon>
        <taxon>Gammaproteobacteria</taxon>
        <taxon>Alteromonadales</taxon>
        <taxon>Alteromonadaceae</taxon>
        <taxon>Alteromonas/Salinimonas group</taxon>
        <taxon>Alteromonas</taxon>
    </lineage>
</organism>
<accession>A0A075NX38</accession>
<dbReference type="AlphaFoldDB" id="A0A075NX38"/>
<dbReference type="EMBL" id="CP008849">
    <property type="protein sequence ID" value="AIF97235.1"/>
    <property type="molecule type" value="Genomic_DNA"/>
</dbReference>
<protein>
    <submittedName>
        <fullName evidence="3">DNA polymerase Y family protein</fullName>
    </submittedName>
    <submittedName>
        <fullName evidence="2">DNA repair nucleotidyltransferase</fullName>
    </submittedName>
</protein>
<reference evidence="6 7" key="2">
    <citation type="journal article" date="2018" name="Nat. Biotechnol.">
        <title>A standardized bacterial taxonomy based on genome phylogeny substantially revises the tree of life.</title>
        <authorList>
            <person name="Parks D.H."/>
            <person name="Chuvochina M."/>
            <person name="Waite D.W."/>
            <person name="Rinke C."/>
            <person name="Skarshewski A."/>
            <person name="Chaumeil P.A."/>
            <person name="Hugenholtz P."/>
        </authorList>
    </citation>
    <scope>NUCLEOTIDE SEQUENCE [LARGE SCALE GENOMIC DNA]</scope>
    <source>
        <strain evidence="4">UBA11621</strain>
        <strain evidence="3">UBA11978</strain>
    </source>
</reference>
<dbReference type="InterPro" id="IPR043502">
    <property type="entry name" value="DNA/RNA_pol_sf"/>
</dbReference>
<evidence type="ECO:0000313" key="7">
    <source>
        <dbReference type="Proteomes" id="UP000264779"/>
    </source>
</evidence>
<dbReference type="Proteomes" id="UP000264779">
    <property type="component" value="Unassembled WGS sequence"/>
</dbReference>
<dbReference type="GO" id="GO:0006281">
    <property type="term" value="P:DNA repair"/>
    <property type="evidence" value="ECO:0007669"/>
    <property type="project" value="TreeGrafter"/>
</dbReference>
<evidence type="ECO:0000313" key="2">
    <source>
        <dbReference type="EMBL" id="AIF97235.1"/>
    </source>
</evidence>
<dbReference type="EMBL" id="DNAN01000382">
    <property type="protein sequence ID" value="HAW76201.1"/>
    <property type="molecule type" value="Genomic_DNA"/>
</dbReference>
<dbReference type="EMBL" id="DONK01000115">
    <property type="protein sequence ID" value="HBU51132.1"/>
    <property type="molecule type" value="Genomic_DNA"/>
</dbReference>
<dbReference type="PATRIC" id="fig|589873.4.peg.42"/>
<gene>
    <name evidence="3" type="ORF">DCW74_10760</name>
    <name evidence="4" type="ORF">DEB45_07715</name>
    <name evidence="2" type="ORF">EP13_00200</name>
</gene>
<dbReference type="SUPFAM" id="SSF56672">
    <property type="entry name" value="DNA/RNA polymerases"/>
    <property type="match status" value="1"/>
</dbReference>
<evidence type="ECO:0000313" key="6">
    <source>
        <dbReference type="Proteomes" id="UP000263517"/>
    </source>
</evidence>
<keyword evidence="5" id="KW-1185">Reference proteome</keyword>
<dbReference type="Proteomes" id="UP000263517">
    <property type="component" value="Unassembled WGS sequence"/>
</dbReference>
<dbReference type="STRING" id="589873.EP12_00210"/>
<dbReference type="KEGG" id="aal:EP13_00200"/>
<dbReference type="OrthoDB" id="5298951at2"/>
<dbReference type="GO" id="GO:0016740">
    <property type="term" value="F:transferase activity"/>
    <property type="evidence" value="ECO:0007669"/>
    <property type="project" value="UniProtKB-KW"/>
</dbReference>
<sequence length="466" mass="52611">MLWAYFHCYQLTLDTYVSQQSASPCPVPTVVYNEKNNAVVQLNPPAKDTGLDVGFGLAQTAALCPHVNILTYRAEAERDTLISLAHRLYPLASDIVLEDTNSLAIRLDNLVQYYGSYEVLWSTLTHEISLSGIHYNYATAWGIEAARLLAKNHHNKVSIQTADIRESLSTCALSQTELDSKAITSLAKVGITQVGQLLSMPVHELGRRFTNDTIRYLTALRGETFPTRQVFRPSDTFEKTTALSFEVENTQHLQPYLNIQLETLSHYLRARNLTTSAIEFRISFREVSPLRLAVNAALPTTALKDWLELAVLKTERLALPAPAISLTLTCCEFEPTAGDNGDLFSNRFTTLAQKQLIGRLKAKLGDTSTQQPLMGNSHAFEKMCTYDVQHATETYQFDAAPTFLFSQPKPLTQGSKICFGPLRLQTLWWEEEAQPRDYFIAQTLQGRRLLVFKDHHKRWWMQGIYS</sequence>
<reference evidence="2 5" key="1">
    <citation type="submission" date="2014-06" db="EMBL/GenBank/DDBJ databases">
        <title>Genomes of Alteromonas australica, a world apart.</title>
        <authorList>
            <person name="Gonzaga A."/>
            <person name="Lopez-Perez M."/>
            <person name="Rodriguez-Valera F."/>
        </authorList>
    </citation>
    <scope>NUCLEOTIDE SEQUENCE [LARGE SCALE GENOMIC DNA]</scope>
    <source>
        <strain evidence="2 5">H 17</strain>
    </source>
</reference>
<evidence type="ECO:0000313" key="5">
    <source>
        <dbReference type="Proteomes" id="UP000056090"/>
    </source>
</evidence>
<keyword evidence="2" id="KW-0808">Transferase</keyword>
<evidence type="ECO:0000256" key="1">
    <source>
        <dbReference type="ARBA" id="ARBA00022763"/>
    </source>
</evidence>
<dbReference type="eggNOG" id="COG0389">
    <property type="taxonomic scope" value="Bacteria"/>
</dbReference>
<dbReference type="CDD" id="cd03468">
    <property type="entry name" value="PolY_like"/>
    <property type="match status" value="1"/>
</dbReference>
<name>A0A075NX38_9ALTE</name>
<evidence type="ECO:0000313" key="4">
    <source>
        <dbReference type="EMBL" id="HBU51132.1"/>
    </source>
</evidence>
<proteinExistence type="predicted"/>
<dbReference type="PANTHER" id="PTHR35369:SF2">
    <property type="entry name" value="BLR3025 PROTEIN"/>
    <property type="match status" value="1"/>
</dbReference>
<dbReference type="KEGG" id="aaus:EP12_00210"/>
<dbReference type="RefSeq" id="WP_044055430.1">
    <property type="nucleotide sequence ID" value="NZ_CAJXAX010000010.1"/>
</dbReference>
<dbReference type="Proteomes" id="UP000056090">
    <property type="component" value="Chromosome"/>
</dbReference>
<dbReference type="GeneID" id="78253369"/>
<dbReference type="PANTHER" id="PTHR35369">
    <property type="entry name" value="BLR3025 PROTEIN-RELATED"/>
    <property type="match status" value="1"/>
</dbReference>
<evidence type="ECO:0000313" key="3">
    <source>
        <dbReference type="EMBL" id="HAW76201.1"/>
    </source>
</evidence>
<keyword evidence="1" id="KW-0227">DNA damage</keyword>
<dbReference type="InterPro" id="IPR050356">
    <property type="entry name" value="SulA_CellDiv_inhibitor"/>
</dbReference>